<evidence type="ECO:0000313" key="3">
    <source>
        <dbReference type="Proteomes" id="UP000011688"/>
    </source>
</evidence>
<dbReference type="EMBL" id="AOIB01000020">
    <property type="protein sequence ID" value="ELY58460.1"/>
    <property type="molecule type" value="Genomic_DNA"/>
</dbReference>
<dbReference type="RefSeq" id="WP_005555362.1">
    <property type="nucleotide sequence ID" value="NZ_AOIB01000020.1"/>
</dbReference>
<dbReference type="OrthoDB" id="205007at2157"/>
<evidence type="ECO:0000313" key="2">
    <source>
        <dbReference type="EMBL" id="ELY58460.1"/>
    </source>
</evidence>
<feature type="region of interest" description="Disordered" evidence="1">
    <location>
        <begin position="52"/>
        <end position="178"/>
    </location>
</feature>
<accession>L9X9S6</accession>
<keyword evidence="3" id="KW-1185">Reference proteome</keyword>
<name>L9X9S6_9EURY</name>
<feature type="compositionally biased region" description="Basic and acidic residues" evidence="1">
    <location>
        <begin position="86"/>
        <end position="100"/>
    </location>
</feature>
<protein>
    <submittedName>
        <fullName evidence="2">Uncharacterized protein</fullName>
    </submittedName>
</protein>
<dbReference type="eggNOG" id="arCOG09005">
    <property type="taxonomic scope" value="Archaea"/>
</dbReference>
<evidence type="ECO:0000256" key="1">
    <source>
        <dbReference type="SAM" id="MobiDB-lite"/>
    </source>
</evidence>
<dbReference type="AlphaFoldDB" id="L9X9S6"/>
<dbReference type="STRING" id="1227497.C491_08994"/>
<comment type="caution">
    <text evidence="2">The sequence shown here is derived from an EMBL/GenBank/DDBJ whole genome shotgun (WGS) entry which is preliminary data.</text>
</comment>
<feature type="compositionally biased region" description="Acidic residues" evidence="1">
    <location>
        <begin position="58"/>
        <end position="73"/>
    </location>
</feature>
<organism evidence="2 3">
    <name type="scientific">Natronococcus amylolyticus DSM 10524</name>
    <dbReference type="NCBI Taxonomy" id="1227497"/>
    <lineage>
        <taxon>Archaea</taxon>
        <taxon>Methanobacteriati</taxon>
        <taxon>Methanobacteriota</taxon>
        <taxon>Stenosarchaea group</taxon>
        <taxon>Halobacteria</taxon>
        <taxon>Halobacteriales</taxon>
        <taxon>Natrialbaceae</taxon>
        <taxon>Natronococcus</taxon>
    </lineage>
</organism>
<reference evidence="2 3" key="1">
    <citation type="journal article" date="2014" name="PLoS Genet.">
        <title>Phylogenetically driven sequencing of extremely halophilic archaea reveals strategies for static and dynamic osmo-response.</title>
        <authorList>
            <person name="Becker E.A."/>
            <person name="Seitzer P.M."/>
            <person name="Tritt A."/>
            <person name="Larsen D."/>
            <person name="Krusor M."/>
            <person name="Yao A.I."/>
            <person name="Wu D."/>
            <person name="Madern D."/>
            <person name="Eisen J.A."/>
            <person name="Darling A.E."/>
            <person name="Facciotti M.T."/>
        </authorList>
    </citation>
    <scope>NUCLEOTIDE SEQUENCE [LARGE SCALE GENOMIC DNA]</scope>
    <source>
        <strain evidence="2 3">DSM 10524</strain>
    </source>
</reference>
<sequence length="233" mass="24835">MKTFEVTDDQYAIVQQLREEIGDHVVGKYGHVRERDAVQFLIDNLHDELELEPGTAGDDVEVSEDVTAADDADLQTVSYDEAESVNEGRDGQPAESRDASAVDSDEPITGDGDAKPGPSVDRKADDTATSADEGLAGTPGVPADGDSGDHDSEPPGDGADGEDDPELLGDGADGAANDDEMLDEMMNLLRTHDDKWEEAPSGEARYAVTLPGGSVETVQTKDDVRALLFKNYR</sequence>
<gene>
    <name evidence="2" type="ORF">C491_08994</name>
</gene>
<dbReference type="Proteomes" id="UP000011688">
    <property type="component" value="Unassembled WGS sequence"/>
</dbReference>
<proteinExistence type="predicted"/>